<proteinExistence type="inferred from homology"/>
<dbReference type="PANTHER" id="PTHR43832">
    <property type="match status" value="1"/>
</dbReference>
<dbReference type="PANTHER" id="PTHR43832:SF1">
    <property type="entry name" value="S-ADENOSYL-L-METHIONINE-DEPENDENT METHYLTRANSFERASES SUPERFAMILY PROTEIN"/>
    <property type="match status" value="1"/>
</dbReference>
<evidence type="ECO:0000313" key="2">
    <source>
        <dbReference type="EMBL" id="CEJ83162.1"/>
    </source>
</evidence>
<sequence>MDMDSILDSGYVPHFVIRRGIRMQLRDRINSIASESLEVANQKKMEFVQKLRTQPIAIETDAANEQHYEVGAGVLAACLGPRMKYSCCLYPTGKESLGEAEVLMLESYLKKAQIEDGMSILDLGCGWGSGALFFAEKLPKSQITAFSNSKSQKEYIDGIAKQKGFTNLRVITGNVVDYEFEAETLDRVVSIELFEHMKNYKLLLAKLSRALKPKGKLFVHIFAHATSPYDFEDGWMTRHFFRGGTMPSDDLFLYFQDDLRIENKWWVNGKHYAQTCEDWLKCMLKNEKEIWPHLVETYGQESASTWWNRWQIFYLACAELFAYEGGDTWGVAHYLFQKP</sequence>
<dbReference type="SUPFAM" id="SSF53335">
    <property type="entry name" value="S-adenosyl-L-methionine-dependent methyltransferases"/>
    <property type="match status" value="1"/>
</dbReference>
<comment type="similarity">
    <text evidence="1">Belongs to the CFA/CMAS family.</text>
</comment>
<dbReference type="FunFam" id="3.40.50.150:FF:000554">
    <property type="entry name" value="Cation-transporting ATPase"/>
    <property type="match status" value="1"/>
</dbReference>
<dbReference type="EMBL" id="CDHN01000001">
    <property type="protein sequence ID" value="CEJ83162.1"/>
    <property type="molecule type" value="Genomic_DNA"/>
</dbReference>
<evidence type="ECO:0000313" key="3">
    <source>
        <dbReference type="Proteomes" id="UP000039046"/>
    </source>
</evidence>
<dbReference type="Pfam" id="PF02353">
    <property type="entry name" value="CMAS"/>
    <property type="match status" value="1"/>
</dbReference>
<dbReference type="HOGENOM" id="CLU_045794_0_0_1"/>
<reference evidence="2 3" key="1">
    <citation type="journal article" date="2015" name="Genome Announc.">
        <title>Draft Genome Sequence and Gene Annotation of the Entomopathogenic Fungus Verticillium hemipterigenum.</title>
        <authorList>
            <person name="Horn F."/>
            <person name="Habel A."/>
            <person name="Scharf D.H."/>
            <person name="Dworschak J."/>
            <person name="Brakhage A.A."/>
            <person name="Guthke R."/>
            <person name="Hertweck C."/>
            <person name="Linde J."/>
        </authorList>
    </citation>
    <scope>NUCLEOTIDE SEQUENCE [LARGE SCALE GENOMIC DNA]</scope>
</reference>
<dbReference type="CDD" id="cd02440">
    <property type="entry name" value="AdoMet_MTases"/>
    <property type="match status" value="1"/>
</dbReference>
<keyword evidence="3" id="KW-1185">Reference proteome</keyword>
<dbReference type="InterPro" id="IPR029063">
    <property type="entry name" value="SAM-dependent_MTases_sf"/>
</dbReference>
<organism evidence="2 3">
    <name type="scientific">[Torrubiella] hemipterigena</name>
    <dbReference type="NCBI Taxonomy" id="1531966"/>
    <lineage>
        <taxon>Eukaryota</taxon>
        <taxon>Fungi</taxon>
        <taxon>Dikarya</taxon>
        <taxon>Ascomycota</taxon>
        <taxon>Pezizomycotina</taxon>
        <taxon>Sordariomycetes</taxon>
        <taxon>Hypocreomycetidae</taxon>
        <taxon>Hypocreales</taxon>
        <taxon>Clavicipitaceae</taxon>
        <taxon>Clavicipitaceae incertae sedis</taxon>
        <taxon>'Torrubiella' clade</taxon>
    </lineage>
</organism>
<gene>
    <name evidence="2" type="ORF">VHEMI03183</name>
</gene>
<dbReference type="Gene3D" id="3.40.50.150">
    <property type="entry name" value="Vaccinia Virus protein VP39"/>
    <property type="match status" value="1"/>
</dbReference>
<dbReference type="Proteomes" id="UP000039046">
    <property type="component" value="Unassembled WGS sequence"/>
</dbReference>
<protein>
    <submittedName>
        <fullName evidence="2">Putative Cyclopropane-fatty-acyl-phospholipid synthase</fullName>
    </submittedName>
</protein>
<dbReference type="OrthoDB" id="506498at2759"/>
<name>A0A0A1TA65_9HYPO</name>
<evidence type="ECO:0000256" key="1">
    <source>
        <dbReference type="ARBA" id="ARBA00010815"/>
    </source>
</evidence>
<dbReference type="AlphaFoldDB" id="A0A0A1TA65"/>
<dbReference type="STRING" id="1531966.A0A0A1TA65"/>
<accession>A0A0A1TA65</accession>